<dbReference type="PRINTS" id="PR01887">
    <property type="entry name" value="SPECTRNALPHA"/>
</dbReference>
<organism evidence="18 19">
    <name type="scientific">Ditylenchus dipsaci</name>
    <dbReference type="NCBI Taxonomy" id="166011"/>
    <lineage>
        <taxon>Eukaryota</taxon>
        <taxon>Metazoa</taxon>
        <taxon>Ecdysozoa</taxon>
        <taxon>Nematoda</taxon>
        <taxon>Chromadorea</taxon>
        <taxon>Rhabditida</taxon>
        <taxon>Tylenchina</taxon>
        <taxon>Tylenchomorpha</taxon>
        <taxon>Sphaerularioidea</taxon>
        <taxon>Anguinidae</taxon>
        <taxon>Anguininae</taxon>
        <taxon>Ditylenchus</taxon>
    </lineage>
</organism>
<dbReference type="GO" id="GO:0051693">
    <property type="term" value="P:actin filament capping"/>
    <property type="evidence" value="ECO:0007669"/>
    <property type="project" value="UniProtKB-KW"/>
</dbReference>
<accession>A0A915D8E2</accession>
<evidence type="ECO:0000256" key="7">
    <source>
        <dbReference type="ARBA" id="ARBA00022723"/>
    </source>
</evidence>
<keyword evidence="3 13" id="KW-0728">SH3 domain</keyword>
<evidence type="ECO:0000256" key="10">
    <source>
        <dbReference type="ARBA" id="ARBA00022860"/>
    </source>
</evidence>
<reference evidence="19" key="1">
    <citation type="submission" date="2022-11" db="UniProtKB">
        <authorList>
            <consortium name="WormBaseParasite"/>
        </authorList>
    </citation>
    <scope>IDENTIFICATION</scope>
</reference>
<feature type="coiled-coil region" evidence="14">
    <location>
        <begin position="1958"/>
        <end position="1985"/>
    </location>
</feature>
<dbReference type="InterPro" id="IPR001452">
    <property type="entry name" value="SH3_domain"/>
</dbReference>
<evidence type="ECO:0000256" key="11">
    <source>
        <dbReference type="ARBA" id="ARBA00023203"/>
    </source>
</evidence>
<dbReference type="InterPro" id="IPR036028">
    <property type="entry name" value="SH3-like_dom_sf"/>
</dbReference>
<proteinExistence type="inferred from homology"/>
<dbReference type="FunFam" id="2.30.30.40:FF:000154">
    <property type="entry name" value="Alpha spectrin, isoform C"/>
    <property type="match status" value="1"/>
</dbReference>
<dbReference type="InterPro" id="IPR035825">
    <property type="entry name" value="Alpha_Spectrin_SH3"/>
</dbReference>
<feature type="coiled-coil region" evidence="14">
    <location>
        <begin position="304"/>
        <end position="367"/>
    </location>
</feature>
<evidence type="ECO:0000256" key="12">
    <source>
        <dbReference type="ARBA" id="ARBA00023212"/>
    </source>
</evidence>
<dbReference type="InterPro" id="IPR011992">
    <property type="entry name" value="EF-hand-dom_pair"/>
</dbReference>
<dbReference type="PROSITE" id="PS50222">
    <property type="entry name" value="EF_HAND_2"/>
    <property type="match status" value="2"/>
</dbReference>
<dbReference type="SUPFAM" id="SSF46966">
    <property type="entry name" value="Spectrin repeat"/>
    <property type="match status" value="17"/>
</dbReference>
<evidence type="ECO:0000256" key="1">
    <source>
        <dbReference type="ARBA" id="ARBA00004245"/>
    </source>
</evidence>
<evidence type="ECO:0000256" key="9">
    <source>
        <dbReference type="ARBA" id="ARBA00022837"/>
    </source>
</evidence>
<keyword evidence="10" id="KW-0112">Calmodulin-binding</keyword>
<comment type="subcellular location">
    <subcellularLocation>
        <location evidence="1">Cytoplasm</location>
        <location evidence="1">Cytoskeleton</location>
    </subcellularLocation>
</comment>
<dbReference type="InterPro" id="IPR018159">
    <property type="entry name" value="Spectrin/alpha-actinin"/>
</dbReference>
<evidence type="ECO:0000256" key="2">
    <source>
        <dbReference type="ARBA" id="ARBA00006826"/>
    </source>
</evidence>
<feature type="coiled-coil region" evidence="14">
    <location>
        <begin position="1183"/>
        <end position="1217"/>
    </location>
</feature>
<keyword evidence="7" id="KW-0479">Metal-binding</keyword>
<dbReference type="SMART" id="SM00054">
    <property type="entry name" value="EFh"/>
    <property type="match status" value="2"/>
</dbReference>
<dbReference type="WBParaSite" id="jg16539">
    <property type="protein sequence ID" value="jg16539"/>
    <property type="gene ID" value="jg16539"/>
</dbReference>
<keyword evidence="8" id="KW-0677">Repeat</keyword>
<dbReference type="SMART" id="SM01184">
    <property type="entry name" value="efhand_Ca_insen"/>
    <property type="match status" value="1"/>
</dbReference>
<dbReference type="FunFam" id="1.20.58.60:FF:000258">
    <property type="entry name" value="Spectrin alpha chain"/>
    <property type="match status" value="1"/>
</dbReference>
<evidence type="ECO:0000256" key="4">
    <source>
        <dbReference type="ARBA" id="ARBA00022467"/>
    </source>
</evidence>
<evidence type="ECO:0000256" key="8">
    <source>
        <dbReference type="ARBA" id="ARBA00022737"/>
    </source>
</evidence>
<dbReference type="GO" id="GO:0003779">
    <property type="term" value="F:actin binding"/>
    <property type="evidence" value="ECO:0007669"/>
    <property type="project" value="UniProtKB-KW"/>
</dbReference>
<evidence type="ECO:0000256" key="13">
    <source>
        <dbReference type="PROSITE-ProRule" id="PRU00192"/>
    </source>
</evidence>
<dbReference type="Pfam" id="PF00018">
    <property type="entry name" value="SH3_1"/>
    <property type="match status" value="1"/>
</dbReference>
<feature type="coiled-coil region" evidence="14">
    <location>
        <begin position="727"/>
        <end position="754"/>
    </location>
</feature>
<feature type="region of interest" description="Disordered" evidence="15">
    <location>
        <begin position="2100"/>
        <end position="2127"/>
    </location>
</feature>
<sequence length="2287" mass="266607">MSDEGLPPDPVLEVPPPTEIKVLESADDIQHRRVEVLDHYSQFKDYAKVKRDRLEEARQFQYFKRDADELEIWILEKLQTASEESFRDPTNLQAKIQKHEAFVAEVQAHANAITKLDKTGNDMIQHGHYEKETIRKRLERLHELWDLLFSKLDDKGIKLQQALKELQFIRQCDEILYWIKDKIAFVSADDFGQDLEHVEVMQRKFDEFLKELDNHQYRIGEINQQASRLVEEGHPNQETIYNKREEVNEAWHRLGTLTATRRESLFGAQQVQRFNRDIDETLAWIGEKASTFSTDDYGRDLNNVQALQRKHEGTERDLAALEAKMEKLAVESERLGQSYPDRSEAIYAKMQEARDRWEELKRNAQERKIGLDRSYNLHRFLADYRELCEWCKSMKVLISASELAKDVAGAEALLESHQEHKSEIDARSDSFEQTAETGEKLLDDSVKESDEIRSCLSHLASEKSSLFNLWEERRILYEQCMDLQLFYRDTEQAETWMTKQEAFLVNEDLGDSLDGVESLLKKHEDFEKSLAAQEEKIHALDEFATKLVEGNHYAADDVAKRREALLSRRRQLMNRTADRREKLKESYRLQQFDRDVDEMLAWVNEKLKTAKDQSYLDPTNIRGKLQKHTNFEQELRANRNRLDEIKTTGQELTESNHYAKDHILNRLAEVDDLWSDLVDATSKKGTKLNEANEEQLFNRNIEDVELWLSELEGQLSSEDFGKDLISVQNLQKKLALLESDYNAHQDRIDGISQQAVQFQANDHFNAPIIVKKQESLNGRFNALREPLHRRKAKLAESLQGNQLFRILMTNSAGSKQHALIAEINNHESQIDAVGQAAEEMVQKGHFLAPDIREKLAQLRDNWRNLKTKAEKRKTDLNDSLQAHQYLADANEADSWMREKEPVVGSIDYGKDEDSAESLLKKHRALMSDLDAFKSTIEELRKEAGQCKYQEQPGGQLGKECVVALYDYQEKSPREVSMKKGDVLSLLNSSNKDWWKVEVSDRQGFVPAAYVKKIEPGSQHHHQAMAGQPPNTINAKQNQIEDQYQKLLMEANDLAEWIRSRETVASQQEIGTDLEHVEVLQKKFDDFKGDLKANETRLQEMNQIATSLTNVGQTETAVRIRQQIEDLNARWRALEEKADQREQQLGSAHEVQRFHRDIDETKDWIQEKNEALTTEDFGRDLRSVQALQRKHEGVERDLAALGDKIKTLDEKANKLRQSHPEAAEQIYDLQRQINEQWTLLTQKANSRKEKLLDSYDLQRFLSDYRDLIQWINGMNQLVSSDELANDVTGAEALLERHQDYRTEIDARAATFQAFEQFGHQLINSHHYASEDVQQRLKDVNEARRQLEQAWVNRRKVLDQCLELQLFYRDCEQADTWMSAREAFLSQEDTGDNVESLIKKHEDFDKAISSQQEKINQLNQFANTLIKDQHYNAPGIGNKRDSIFDRWNQLKGALIEKRSKLGESQTLQQFSRDADEVENWIAEKFQVAQEQSYLDPSNIQQKHQKQQAFEAELSANSDRIATLISAGQNLIHHANWELLVKKTTEKSTRLKEANKQKSFMAAIKDLEFWLGEVETLLSSEDYGRDLNSIENLLKKHQLLEADISAHQERVSEMNAQADSLLESEQFDNQQIDERRKGINDRYYYVKEMANQRRDKLNKSITVHQFLRDIDEEESWIKEKKLLVSSDDYGRDLTGVQNLRRKHKRLDNELATHEPQVQLVRSKGVELMQAKDSWKQIIDLTGNRHDKLHQSEEFQNFIGRVEEEEAWLNEKQQILSSLNYGDNMAAVHQQRINELIKQGEELINSGNWHSSSIQQRLFQLGQRLEEVKHLAIVRNEKLKDNSAYLQFIWKCDVVESWIAEKEQQVRSEEYGRDLSSVQLLLTKQDAFDAGLNAFEHEAPTDPNIDKRHNNVMVRWQQLLMNSLGRRQKLIKLRKTSAFNSWFENAEEDLTDPVKCNSLEEIRALREAHNEFQKSLVTAENDFRQLQELDRQIKSYNVGPNPYTWFTMDGGLEETWRNLQKIIKEREIELQKEHRRQEDNDKLRREFARQANAFHQWLADTRNEMMETSGSLEQQLEMLKRKAQDIRGQRIQLKKIEDLGALLGPTRSAGNENGTQSGAADPSQKPERCDRRGSQRFSMMFKHFDKEKVGRLDHQQFKSCLRALGYDLPMVEGQPEPEFSRILDLVDPNRDGYVTLQEYMSFMINKETENVRSSEDIEMAFRALSKEFRPYVTAEELYANLSPEQAEYCIKRMKPYVESISGRTIAGALDYEQFVQSLFQLNNTVLANKFW</sequence>
<dbReference type="InterPro" id="IPR018247">
    <property type="entry name" value="EF_Hand_1_Ca_BS"/>
</dbReference>
<dbReference type="Pfam" id="PF08726">
    <property type="entry name" value="EFhand_Ca_insen"/>
    <property type="match status" value="1"/>
</dbReference>
<keyword evidence="18" id="KW-1185">Reference proteome</keyword>
<name>A0A915D8E2_9BILA</name>
<dbReference type="FunFam" id="1.20.58.60:FF:000007">
    <property type="entry name" value="Spectrin alpha chain non-erythrocytic 1"/>
    <property type="match status" value="2"/>
</dbReference>
<keyword evidence="11" id="KW-0009">Actin-binding</keyword>
<evidence type="ECO:0000256" key="6">
    <source>
        <dbReference type="ARBA" id="ARBA00022553"/>
    </source>
</evidence>
<dbReference type="GO" id="GO:0016328">
    <property type="term" value="C:lateral plasma membrane"/>
    <property type="evidence" value="ECO:0007669"/>
    <property type="project" value="UniProtKB-ARBA"/>
</dbReference>
<dbReference type="GO" id="GO:0005509">
    <property type="term" value="F:calcium ion binding"/>
    <property type="evidence" value="ECO:0007669"/>
    <property type="project" value="InterPro"/>
</dbReference>
<dbReference type="Gene3D" id="1.20.58.60">
    <property type="match status" value="19"/>
</dbReference>
<dbReference type="FunFam" id="1.20.58.60:FF:000020">
    <property type="entry name" value="Spectrin alpha chain, non-erythrocytic 1"/>
    <property type="match status" value="2"/>
</dbReference>
<dbReference type="CDD" id="cd00051">
    <property type="entry name" value="EFh"/>
    <property type="match status" value="1"/>
</dbReference>
<dbReference type="PANTHER" id="PTHR11915">
    <property type="entry name" value="SPECTRIN/FILAMIN RELATED CYTOSKELETAL PROTEIN"/>
    <property type="match status" value="1"/>
</dbReference>
<dbReference type="PRINTS" id="PR00452">
    <property type="entry name" value="SH3DOMAIN"/>
</dbReference>
<dbReference type="CDD" id="cd11808">
    <property type="entry name" value="SH3_Alpha_Spectrin"/>
    <property type="match status" value="1"/>
</dbReference>
<dbReference type="InterPro" id="IPR002017">
    <property type="entry name" value="Spectrin_repeat"/>
</dbReference>
<dbReference type="GO" id="GO:0042062">
    <property type="term" value="P:long-term strengthening of neuromuscular junction"/>
    <property type="evidence" value="ECO:0007669"/>
    <property type="project" value="UniProtKB-ARBA"/>
</dbReference>
<evidence type="ECO:0000256" key="5">
    <source>
        <dbReference type="ARBA" id="ARBA00022490"/>
    </source>
</evidence>
<dbReference type="FunFam" id="1.10.238.10:FF:000020">
    <property type="entry name" value="spectrin alpha chain, non-erythrocytic 1"/>
    <property type="match status" value="1"/>
</dbReference>
<dbReference type="GO" id="GO:0005516">
    <property type="term" value="F:calmodulin binding"/>
    <property type="evidence" value="ECO:0007669"/>
    <property type="project" value="UniProtKB-KW"/>
</dbReference>
<feature type="coiled-coil region" evidence="14">
    <location>
        <begin position="1587"/>
        <end position="1621"/>
    </location>
</feature>
<keyword evidence="14" id="KW-0175">Coiled coil</keyword>
<dbReference type="Gene3D" id="2.30.30.40">
    <property type="entry name" value="SH3 Domains"/>
    <property type="match status" value="1"/>
</dbReference>
<protein>
    <submittedName>
        <fullName evidence="19">Spectrin alpha chain</fullName>
    </submittedName>
</protein>
<keyword evidence="5" id="KW-0963">Cytoplasm</keyword>
<dbReference type="Proteomes" id="UP000887574">
    <property type="component" value="Unplaced"/>
</dbReference>
<dbReference type="SUPFAM" id="SSF50044">
    <property type="entry name" value="SH3-domain"/>
    <property type="match status" value="1"/>
</dbReference>
<dbReference type="Gene3D" id="1.10.238.10">
    <property type="entry name" value="EF-hand"/>
    <property type="match status" value="2"/>
</dbReference>
<dbReference type="InterPro" id="IPR014837">
    <property type="entry name" value="EF-hand_Ca_insen"/>
</dbReference>
<keyword evidence="6" id="KW-0597">Phosphoprotein</keyword>
<dbReference type="Pfam" id="PF13499">
    <property type="entry name" value="EF-hand_7"/>
    <property type="match status" value="1"/>
</dbReference>
<evidence type="ECO:0000256" key="15">
    <source>
        <dbReference type="SAM" id="MobiDB-lite"/>
    </source>
</evidence>
<dbReference type="PROSITE" id="PS50002">
    <property type="entry name" value="SH3"/>
    <property type="match status" value="1"/>
</dbReference>
<feature type="coiled-coil region" evidence="14">
    <location>
        <begin position="2058"/>
        <end position="2085"/>
    </location>
</feature>
<dbReference type="GO" id="GO:0045169">
    <property type="term" value="C:fusome"/>
    <property type="evidence" value="ECO:0007669"/>
    <property type="project" value="UniProtKB-ARBA"/>
</dbReference>
<evidence type="ECO:0000313" key="19">
    <source>
        <dbReference type="WBParaSite" id="jg16539"/>
    </source>
</evidence>
<dbReference type="PROSITE" id="PS00018">
    <property type="entry name" value="EF_HAND_1"/>
    <property type="match status" value="1"/>
</dbReference>
<dbReference type="GO" id="GO:0005856">
    <property type="term" value="C:cytoskeleton"/>
    <property type="evidence" value="ECO:0007669"/>
    <property type="project" value="UniProtKB-SubCell"/>
</dbReference>
<evidence type="ECO:0000259" key="16">
    <source>
        <dbReference type="PROSITE" id="PS50002"/>
    </source>
</evidence>
<dbReference type="GO" id="GO:0007026">
    <property type="term" value="P:negative regulation of microtubule depolymerization"/>
    <property type="evidence" value="ECO:0007669"/>
    <property type="project" value="UniProtKB-ARBA"/>
</dbReference>
<dbReference type="Pfam" id="PF00435">
    <property type="entry name" value="Spectrin"/>
    <property type="match status" value="18"/>
</dbReference>
<dbReference type="InterPro" id="IPR002048">
    <property type="entry name" value="EF_hand_dom"/>
</dbReference>
<feature type="coiled-coil region" evidence="14">
    <location>
        <begin position="1116"/>
        <end position="1143"/>
    </location>
</feature>
<dbReference type="SMART" id="SM00326">
    <property type="entry name" value="SH3"/>
    <property type="match status" value="1"/>
</dbReference>
<keyword evidence="9" id="KW-0106">Calcium</keyword>
<dbReference type="CDD" id="cd00176">
    <property type="entry name" value="SPEC"/>
    <property type="match status" value="10"/>
</dbReference>
<feature type="domain" description="EF-hand" evidence="17">
    <location>
        <begin position="2128"/>
        <end position="2163"/>
    </location>
</feature>
<dbReference type="GO" id="GO:0008017">
    <property type="term" value="F:microtubule binding"/>
    <property type="evidence" value="ECO:0007669"/>
    <property type="project" value="UniProtKB-ARBA"/>
</dbReference>
<evidence type="ECO:0000256" key="14">
    <source>
        <dbReference type="SAM" id="Coils"/>
    </source>
</evidence>
<dbReference type="FunFam" id="1.20.58.60:FF:000013">
    <property type="entry name" value="Spectrin alpha chain, non-erythrocytic 1"/>
    <property type="match status" value="2"/>
</dbReference>
<keyword evidence="4" id="KW-0117">Actin capping</keyword>
<dbReference type="SUPFAM" id="SSF47473">
    <property type="entry name" value="EF-hand"/>
    <property type="match status" value="1"/>
</dbReference>
<keyword evidence="12" id="KW-0206">Cytoskeleton</keyword>
<comment type="similarity">
    <text evidence="2">Belongs to the spectrin family.</text>
</comment>
<feature type="domain" description="EF-hand" evidence="17">
    <location>
        <begin position="2170"/>
        <end position="2205"/>
    </location>
</feature>
<evidence type="ECO:0000313" key="18">
    <source>
        <dbReference type="Proteomes" id="UP000887574"/>
    </source>
</evidence>
<evidence type="ECO:0000259" key="17">
    <source>
        <dbReference type="PROSITE" id="PS50222"/>
    </source>
</evidence>
<dbReference type="FunFam" id="1.20.58.60:FF:000017">
    <property type="entry name" value="Spectrin alpha chain, non-erythrocytic 1"/>
    <property type="match status" value="2"/>
</dbReference>
<dbReference type="SMART" id="SM00150">
    <property type="entry name" value="SPEC"/>
    <property type="match status" value="19"/>
</dbReference>
<feature type="compositionally biased region" description="Polar residues" evidence="15">
    <location>
        <begin position="2104"/>
        <end position="2114"/>
    </location>
</feature>
<evidence type="ECO:0000256" key="3">
    <source>
        <dbReference type="ARBA" id="ARBA00022443"/>
    </source>
</evidence>
<feature type="domain" description="SH3" evidence="16">
    <location>
        <begin position="956"/>
        <end position="1015"/>
    </location>
</feature>